<sequence>MPKKRRVNGHASSDRRAGVPGRRGSDAPGESDPALVDGHLSANPHAPIDRERTGPLRPPRPPIGLPILPDGTTALPEGNPCEGCDHCCRYVSIQIDTPSSKRDFENIRWYLLHKNVSVMVDWEGDWLIQFDTPCEWLVEGRCTHYELRPEICRDYDPADCERYAGPAEKVLLRTPEDLERYLTSRKSKGKA</sequence>
<evidence type="ECO:0000256" key="1">
    <source>
        <dbReference type="SAM" id="MobiDB-lite"/>
    </source>
</evidence>
<evidence type="ECO:0000313" key="3">
    <source>
        <dbReference type="Proteomes" id="UP000316292"/>
    </source>
</evidence>
<dbReference type="Pfam" id="PF03692">
    <property type="entry name" value="CxxCxxCC"/>
    <property type="match status" value="1"/>
</dbReference>
<organism evidence="2 3">
    <name type="scientific">Eiseniibacteriota bacterium</name>
    <dbReference type="NCBI Taxonomy" id="2212470"/>
    <lineage>
        <taxon>Bacteria</taxon>
        <taxon>Candidatus Eiseniibacteriota</taxon>
    </lineage>
</organism>
<dbReference type="Proteomes" id="UP000316292">
    <property type="component" value="Unassembled WGS sequence"/>
</dbReference>
<feature type="region of interest" description="Disordered" evidence="1">
    <location>
        <begin position="1"/>
        <end position="71"/>
    </location>
</feature>
<comment type="caution">
    <text evidence="2">The sequence shown here is derived from an EMBL/GenBank/DDBJ whole genome shotgun (WGS) entry which is preliminary data.</text>
</comment>
<dbReference type="EMBL" id="VBOR01000038">
    <property type="protein sequence ID" value="TMQ50227.1"/>
    <property type="molecule type" value="Genomic_DNA"/>
</dbReference>
<protein>
    <submittedName>
        <fullName evidence="2">YkgJ family cysteine cluster protein</fullName>
    </submittedName>
</protein>
<dbReference type="AlphaFoldDB" id="A0A538SFT4"/>
<gene>
    <name evidence="2" type="ORF">E6K71_03010</name>
</gene>
<proteinExistence type="predicted"/>
<name>A0A538SFT4_UNCEI</name>
<dbReference type="InterPro" id="IPR005358">
    <property type="entry name" value="Puta_zinc/iron-chelating_dom"/>
</dbReference>
<evidence type="ECO:0000313" key="2">
    <source>
        <dbReference type="EMBL" id="TMQ50227.1"/>
    </source>
</evidence>
<accession>A0A538SFT4</accession>
<reference evidence="2 3" key="1">
    <citation type="journal article" date="2019" name="Nat. Microbiol.">
        <title>Mediterranean grassland soil C-N compound turnover is dependent on rainfall and depth, and is mediated by genomically divergent microorganisms.</title>
        <authorList>
            <person name="Diamond S."/>
            <person name="Andeer P.F."/>
            <person name="Li Z."/>
            <person name="Crits-Christoph A."/>
            <person name="Burstein D."/>
            <person name="Anantharaman K."/>
            <person name="Lane K.R."/>
            <person name="Thomas B.C."/>
            <person name="Pan C."/>
            <person name="Northen T.R."/>
            <person name="Banfield J.F."/>
        </authorList>
    </citation>
    <scope>NUCLEOTIDE SEQUENCE [LARGE SCALE GENOMIC DNA]</scope>
    <source>
        <strain evidence="2">WS_1</strain>
    </source>
</reference>